<dbReference type="OrthoDB" id="9801945at2"/>
<gene>
    <name evidence="2" type="ORF">DO021_13350</name>
    <name evidence="1" type="ORF">EYB58_05650</name>
</gene>
<evidence type="ECO:0000313" key="3">
    <source>
        <dbReference type="Proteomes" id="UP000248798"/>
    </source>
</evidence>
<dbReference type="Proteomes" id="UP000248798">
    <property type="component" value="Unassembled WGS sequence"/>
</dbReference>
<dbReference type="InterPro" id="IPR003749">
    <property type="entry name" value="ThiS/MoaD-like"/>
</dbReference>
<reference evidence="2 3" key="1">
    <citation type="submission" date="2018-06" db="EMBL/GenBank/DDBJ databases">
        <title>Complete Genome Sequence of Desulfobacter hydrogenophilus (DSM3380).</title>
        <authorList>
            <person name="Marietou A."/>
            <person name="Schreiber L."/>
            <person name="Marshall I."/>
            <person name="Jorgensen B."/>
        </authorList>
    </citation>
    <scope>NUCLEOTIDE SEQUENCE [LARGE SCALE GENOMIC DNA]</scope>
    <source>
        <strain evidence="2 3">DSM 3380</strain>
    </source>
</reference>
<dbReference type="AlphaFoldDB" id="A0A328FCM3"/>
<evidence type="ECO:0000313" key="1">
    <source>
        <dbReference type="EMBL" id="QBH12438.1"/>
    </source>
</evidence>
<dbReference type="RefSeq" id="WP_111957472.1">
    <property type="nucleotide sequence ID" value="NZ_CP036313.1"/>
</dbReference>
<proteinExistence type="predicted"/>
<dbReference type="SUPFAM" id="SSF54285">
    <property type="entry name" value="MoaD/ThiS"/>
    <property type="match status" value="1"/>
</dbReference>
<dbReference type="EMBL" id="QLNI01000026">
    <property type="protein sequence ID" value="RAM01470.1"/>
    <property type="molecule type" value="Genomic_DNA"/>
</dbReference>
<dbReference type="Gene3D" id="3.10.20.30">
    <property type="match status" value="1"/>
</dbReference>
<organism evidence="2 3">
    <name type="scientific">Desulfobacter hydrogenophilus</name>
    <dbReference type="NCBI Taxonomy" id="2291"/>
    <lineage>
        <taxon>Bacteria</taxon>
        <taxon>Pseudomonadati</taxon>
        <taxon>Thermodesulfobacteriota</taxon>
        <taxon>Desulfobacteria</taxon>
        <taxon>Desulfobacterales</taxon>
        <taxon>Desulfobacteraceae</taxon>
        <taxon>Desulfobacter</taxon>
    </lineage>
</organism>
<dbReference type="InterPro" id="IPR016155">
    <property type="entry name" value="Mopterin_synth/thiamin_S_b"/>
</dbReference>
<dbReference type="Proteomes" id="UP000293902">
    <property type="component" value="Chromosome"/>
</dbReference>
<accession>A0A328FCM3</accession>
<dbReference type="EMBL" id="CP036313">
    <property type="protein sequence ID" value="QBH12438.1"/>
    <property type="molecule type" value="Genomic_DNA"/>
</dbReference>
<dbReference type="InterPro" id="IPR012675">
    <property type="entry name" value="Beta-grasp_dom_sf"/>
</dbReference>
<evidence type="ECO:0000313" key="2">
    <source>
        <dbReference type="EMBL" id="RAM01470.1"/>
    </source>
</evidence>
<protein>
    <submittedName>
        <fullName evidence="2">MoaD/ThiS family protein</fullName>
    </submittedName>
</protein>
<evidence type="ECO:0000313" key="4">
    <source>
        <dbReference type="Proteomes" id="UP000293902"/>
    </source>
</evidence>
<reference evidence="1 4" key="2">
    <citation type="submission" date="2019-02" db="EMBL/GenBank/DDBJ databases">
        <title>Complete genome sequence of Desulfobacter hydrogenophilus AcRS1.</title>
        <authorList>
            <person name="Marietou A."/>
            <person name="Lund M.B."/>
            <person name="Marshall I.P.G."/>
            <person name="Schreiber L."/>
            <person name="Jorgensen B."/>
        </authorList>
    </citation>
    <scope>NUCLEOTIDE SEQUENCE [LARGE SCALE GENOMIC DNA]</scope>
    <source>
        <strain evidence="1 4">AcRS1</strain>
    </source>
</reference>
<name>A0A328FCM3_9BACT</name>
<sequence length="76" mass="7955">MIEINIDLFTTLTRYYPKGSGSLKVEKGTTAGGLIHKLGIPDGSVSLIFINGKRALPDQALVGNDKVGLFPLVAGG</sequence>
<keyword evidence="4" id="KW-1185">Reference proteome</keyword>
<dbReference type="Pfam" id="PF02597">
    <property type="entry name" value="ThiS"/>
    <property type="match status" value="1"/>
</dbReference>